<dbReference type="GO" id="GO:0000272">
    <property type="term" value="P:polysaccharide catabolic process"/>
    <property type="evidence" value="ECO:0007669"/>
    <property type="project" value="UniProtKB-KW"/>
</dbReference>
<keyword evidence="12" id="KW-1185">Reference proteome</keyword>
<dbReference type="GO" id="GO:0006032">
    <property type="term" value="P:chitin catabolic process"/>
    <property type="evidence" value="ECO:0007669"/>
    <property type="project" value="UniProtKB-KW"/>
</dbReference>
<evidence type="ECO:0000256" key="1">
    <source>
        <dbReference type="ARBA" id="ARBA00000822"/>
    </source>
</evidence>
<feature type="signal peptide" evidence="9">
    <location>
        <begin position="1"/>
        <end position="26"/>
    </location>
</feature>
<dbReference type="InterPro" id="IPR011583">
    <property type="entry name" value="Chitinase_II/V-like_cat"/>
</dbReference>
<comment type="similarity">
    <text evidence="8">Belongs to the glycosyl hydrolase 18 family.</text>
</comment>
<dbReference type="InterPro" id="IPR029070">
    <property type="entry name" value="Chitinase_insertion_sf"/>
</dbReference>
<protein>
    <recommendedName>
        <fullName evidence="2">chitinase</fullName>
        <ecNumber evidence="2">3.2.1.14</ecNumber>
    </recommendedName>
</protein>
<dbReference type="PROSITE" id="PS01095">
    <property type="entry name" value="GH18_1"/>
    <property type="match status" value="1"/>
</dbReference>
<keyword evidence="3 7" id="KW-0378">Hydrolase</keyword>
<dbReference type="AlphaFoldDB" id="A0A656HEE2"/>
<evidence type="ECO:0000259" key="10">
    <source>
        <dbReference type="PROSITE" id="PS51910"/>
    </source>
</evidence>
<feature type="chain" id="PRO_5024893474" description="chitinase" evidence="9">
    <location>
        <begin position="27"/>
        <end position="431"/>
    </location>
</feature>
<dbReference type="InterPro" id="IPR017853">
    <property type="entry name" value="GH"/>
</dbReference>
<dbReference type="InterPro" id="IPR001579">
    <property type="entry name" value="Glyco_hydro_18_chit_AS"/>
</dbReference>
<organism evidence="11 12">
    <name type="scientific">Thiothrix nivea (strain ATCC 35100 / DSM 5205 / JP2)</name>
    <dbReference type="NCBI Taxonomy" id="870187"/>
    <lineage>
        <taxon>Bacteria</taxon>
        <taxon>Pseudomonadati</taxon>
        <taxon>Pseudomonadota</taxon>
        <taxon>Gammaproteobacteria</taxon>
        <taxon>Thiotrichales</taxon>
        <taxon>Thiotrichaceae</taxon>
        <taxon>Thiothrix</taxon>
    </lineage>
</organism>
<reference evidence="12" key="1">
    <citation type="journal article" date="2011" name="Stand. Genomic Sci.">
        <title>Genome sequence of the filamentous, gliding Thiothrix nivea neotype strain (JP2(T)).</title>
        <authorList>
            <person name="Lapidus A."/>
            <person name="Nolan M."/>
            <person name="Lucas S."/>
            <person name="Glavina Del Rio T."/>
            <person name="Tice H."/>
            <person name="Cheng J.F."/>
            <person name="Tapia R."/>
            <person name="Han C."/>
            <person name="Goodwin L."/>
            <person name="Pitluck S."/>
            <person name="Liolios K."/>
            <person name="Pagani I."/>
            <person name="Ivanova N."/>
            <person name="Huntemann M."/>
            <person name="Mavromatis K."/>
            <person name="Mikhailova N."/>
            <person name="Pati A."/>
            <person name="Chen A."/>
            <person name="Palaniappan K."/>
            <person name="Land M."/>
            <person name="Brambilla E.M."/>
            <person name="Rohde M."/>
            <person name="Abt B."/>
            <person name="Verbarg S."/>
            <person name="Goker M."/>
            <person name="Bristow J."/>
            <person name="Eisen J.A."/>
            <person name="Markowitz V."/>
            <person name="Hugenholtz P."/>
            <person name="Kyrpides N.C."/>
            <person name="Klenk H.P."/>
            <person name="Woyke T."/>
        </authorList>
    </citation>
    <scope>NUCLEOTIDE SEQUENCE [LARGE SCALE GENOMIC DNA]</scope>
    <source>
        <strain evidence="12">ATCC 35100 / DSM 5205 / JP2</strain>
    </source>
</reference>
<dbReference type="RefSeq" id="WP_002707784.1">
    <property type="nucleotide sequence ID" value="NZ_JH651384.1"/>
</dbReference>
<keyword evidence="9" id="KW-0732">Signal</keyword>
<evidence type="ECO:0000256" key="9">
    <source>
        <dbReference type="SAM" id="SignalP"/>
    </source>
</evidence>
<evidence type="ECO:0000313" key="11">
    <source>
        <dbReference type="EMBL" id="EIJ33836.1"/>
    </source>
</evidence>
<dbReference type="InterPro" id="IPR050314">
    <property type="entry name" value="Glycosyl_Hydrlase_18"/>
</dbReference>
<dbReference type="GO" id="GO:0008843">
    <property type="term" value="F:endochitinase activity"/>
    <property type="evidence" value="ECO:0007669"/>
    <property type="project" value="UniProtKB-EC"/>
</dbReference>
<evidence type="ECO:0000313" key="12">
    <source>
        <dbReference type="Proteomes" id="UP000005317"/>
    </source>
</evidence>
<dbReference type="Pfam" id="PF00704">
    <property type="entry name" value="Glyco_hydro_18"/>
    <property type="match status" value="1"/>
</dbReference>
<keyword evidence="4" id="KW-0146">Chitin degradation</keyword>
<evidence type="ECO:0000256" key="4">
    <source>
        <dbReference type="ARBA" id="ARBA00023024"/>
    </source>
</evidence>
<keyword evidence="6" id="KW-0624">Polysaccharide degradation</keyword>
<gene>
    <name evidence="11" type="ORF">Thini_1218</name>
</gene>
<evidence type="ECO:0000256" key="2">
    <source>
        <dbReference type="ARBA" id="ARBA00012729"/>
    </source>
</evidence>
<evidence type="ECO:0000256" key="5">
    <source>
        <dbReference type="ARBA" id="ARBA00023295"/>
    </source>
</evidence>
<proteinExistence type="inferred from homology"/>
<keyword evidence="6" id="KW-0119">Carbohydrate metabolism</keyword>
<dbReference type="InterPro" id="IPR001223">
    <property type="entry name" value="Glyco_hydro18_cat"/>
</dbReference>
<feature type="domain" description="GH18" evidence="10">
    <location>
        <begin position="33"/>
        <end position="427"/>
    </location>
</feature>
<dbReference type="GO" id="GO:0008061">
    <property type="term" value="F:chitin binding"/>
    <property type="evidence" value="ECO:0007669"/>
    <property type="project" value="InterPro"/>
</dbReference>
<dbReference type="EC" id="3.2.1.14" evidence="2"/>
<evidence type="ECO:0000256" key="6">
    <source>
        <dbReference type="ARBA" id="ARBA00023326"/>
    </source>
</evidence>
<dbReference type="Gene3D" id="3.10.50.10">
    <property type="match status" value="1"/>
</dbReference>
<dbReference type="EMBL" id="JH651384">
    <property type="protein sequence ID" value="EIJ33836.1"/>
    <property type="molecule type" value="Genomic_DNA"/>
</dbReference>
<dbReference type="PANTHER" id="PTHR11177:SF317">
    <property type="entry name" value="CHITINASE 12-RELATED"/>
    <property type="match status" value="1"/>
</dbReference>
<dbReference type="OrthoDB" id="9775889at2"/>
<dbReference type="SMART" id="SM00636">
    <property type="entry name" value="Glyco_18"/>
    <property type="match status" value="1"/>
</dbReference>
<keyword evidence="5 7" id="KW-0326">Glycosidase</keyword>
<evidence type="ECO:0000256" key="8">
    <source>
        <dbReference type="RuleBase" id="RU004453"/>
    </source>
</evidence>
<dbReference type="SUPFAM" id="SSF51445">
    <property type="entry name" value="(Trans)glycosidases"/>
    <property type="match status" value="1"/>
</dbReference>
<comment type="catalytic activity">
    <reaction evidence="1">
        <text>Random endo-hydrolysis of N-acetyl-beta-D-glucosaminide (1-&gt;4)-beta-linkages in chitin and chitodextrins.</text>
        <dbReference type="EC" id="3.2.1.14"/>
    </reaction>
</comment>
<evidence type="ECO:0000256" key="7">
    <source>
        <dbReference type="RuleBase" id="RU000489"/>
    </source>
</evidence>
<dbReference type="PROSITE" id="PS51910">
    <property type="entry name" value="GH18_2"/>
    <property type="match status" value="1"/>
</dbReference>
<sequence precursor="true">MRMNIMCKLAISVLMVGMLASPSVNAGERGGKPWVTGYLPAYEQDQDGKIAFMGEEDWQGLTHVIHFAGRVKEDGSLDETTEGFSPARRAAAIRTAHEHGVPVLFSVAAWVTVYGPVLNKRAKREKLVGQLLSILKEGYDGIDIDLEPIKADGGGNNPSYEAFIDELHAGMKAVNKDNNPNMLATRPLLTIATGIENAEDKDSGTLRKLLTRLQDKLDQINVMGYDLSTSFEGIVWHDSALYDGGNKYPDNTKRSVVSVDRALQQFIGAGVSPAKLGLGISLEIRVWQGGKVEDADNGVTRPLEAWDVKPKNWNEGSTQRDSFANLVDPHGRYAYKPEYYHWDDDAKVSYLSIDKPGTADDRFISFNDPRSVAAKVRYAKQQGLGGVMIWNLALECKRPSADSRPCVAGDGRVRPIMGELRKALAGEGGKP</sequence>
<evidence type="ECO:0000256" key="3">
    <source>
        <dbReference type="ARBA" id="ARBA00022801"/>
    </source>
</evidence>
<accession>A0A656HEE2</accession>
<dbReference type="Proteomes" id="UP000005317">
    <property type="component" value="Unassembled WGS sequence"/>
</dbReference>
<name>A0A656HEE2_THINJ</name>
<dbReference type="Gene3D" id="3.20.20.80">
    <property type="entry name" value="Glycosidases"/>
    <property type="match status" value="1"/>
</dbReference>
<dbReference type="PANTHER" id="PTHR11177">
    <property type="entry name" value="CHITINASE"/>
    <property type="match status" value="1"/>
</dbReference>